<organism evidence="1">
    <name type="scientific">Anopheles sinensis</name>
    <name type="common">Mosquito</name>
    <dbReference type="NCBI Taxonomy" id="74873"/>
    <lineage>
        <taxon>Eukaryota</taxon>
        <taxon>Metazoa</taxon>
        <taxon>Ecdysozoa</taxon>
        <taxon>Arthropoda</taxon>
        <taxon>Hexapoda</taxon>
        <taxon>Insecta</taxon>
        <taxon>Pterygota</taxon>
        <taxon>Neoptera</taxon>
        <taxon>Endopterygota</taxon>
        <taxon>Diptera</taxon>
        <taxon>Nematocera</taxon>
        <taxon>Culicoidea</taxon>
        <taxon>Culicidae</taxon>
        <taxon>Anophelinae</taxon>
        <taxon>Anopheles</taxon>
    </lineage>
</organism>
<dbReference type="Proteomes" id="UP000030765">
    <property type="component" value="Unassembled WGS sequence"/>
</dbReference>
<dbReference type="EMBL" id="ATLV01014549">
    <property type="status" value="NOT_ANNOTATED_CDS"/>
    <property type="molecule type" value="Genomic_DNA"/>
</dbReference>
<dbReference type="EMBL" id="KE524974">
    <property type="protein sequence ID" value="KFB38922.1"/>
    <property type="molecule type" value="Genomic_DNA"/>
</dbReference>
<proteinExistence type="predicted"/>
<dbReference type="AlphaFoldDB" id="A0A084VLS8"/>
<evidence type="ECO:0000313" key="1">
    <source>
        <dbReference type="EMBL" id="KFB38922.1"/>
    </source>
</evidence>
<protein>
    <submittedName>
        <fullName evidence="1 2">NADP oxidoreductase</fullName>
    </submittedName>
</protein>
<evidence type="ECO:0000313" key="2">
    <source>
        <dbReference type="EnsemblMetazoa" id="ASIC006243-PA"/>
    </source>
</evidence>
<name>A0A084VLS8_ANOSI</name>
<gene>
    <name evidence="1" type="ORF">ZHAS_00006243</name>
</gene>
<sequence>MSMPGDQMTTTTTVLAWADRDGWDAPGQGETSGAEQYVNCVMRNRVGVLAKN</sequence>
<accession>A0A084VLS8</accession>
<reference evidence="2" key="2">
    <citation type="submission" date="2020-05" db="UniProtKB">
        <authorList>
            <consortium name="EnsemblMetazoa"/>
        </authorList>
    </citation>
    <scope>IDENTIFICATION</scope>
</reference>
<evidence type="ECO:0000313" key="3">
    <source>
        <dbReference type="Proteomes" id="UP000030765"/>
    </source>
</evidence>
<dbReference type="EnsemblMetazoa" id="ASIC006243-RA">
    <property type="protein sequence ID" value="ASIC006243-PA"/>
    <property type="gene ID" value="ASIC006243"/>
</dbReference>
<reference evidence="1 3" key="1">
    <citation type="journal article" date="2014" name="BMC Genomics">
        <title>Genome sequence of Anopheles sinensis provides insight into genetics basis of mosquito competence for malaria parasites.</title>
        <authorList>
            <person name="Zhou D."/>
            <person name="Zhang D."/>
            <person name="Ding G."/>
            <person name="Shi L."/>
            <person name="Hou Q."/>
            <person name="Ye Y."/>
            <person name="Xu Y."/>
            <person name="Zhou H."/>
            <person name="Xiong C."/>
            <person name="Li S."/>
            <person name="Yu J."/>
            <person name="Hong S."/>
            <person name="Yu X."/>
            <person name="Zou P."/>
            <person name="Chen C."/>
            <person name="Chang X."/>
            <person name="Wang W."/>
            <person name="Lv Y."/>
            <person name="Sun Y."/>
            <person name="Ma L."/>
            <person name="Shen B."/>
            <person name="Zhu C."/>
        </authorList>
    </citation>
    <scope>NUCLEOTIDE SEQUENCE [LARGE SCALE GENOMIC DNA]</scope>
</reference>
<dbReference type="VEuPathDB" id="VectorBase:ASIC006243"/>
<keyword evidence="3" id="KW-1185">Reference proteome</keyword>